<evidence type="ECO:0000313" key="5">
    <source>
        <dbReference type="Proteomes" id="UP000612899"/>
    </source>
</evidence>
<evidence type="ECO:0000256" key="1">
    <source>
        <dbReference type="SAM" id="MobiDB-lite"/>
    </source>
</evidence>
<proteinExistence type="predicted"/>
<evidence type="ECO:0000313" key="4">
    <source>
        <dbReference type="EMBL" id="GIH04408.1"/>
    </source>
</evidence>
<dbReference type="Gene3D" id="2.70.70.10">
    <property type="entry name" value="Glucose Permease (Domain IIA)"/>
    <property type="match status" value="1"/>
</dbReference>
<keyword evidence="2" id="KW-1133">Transmembrane helix</keyword>
<dbReference type="SUPFAM" id="SSF51261">
    <property type="entry name" value="Duplicated hybrid motif"/>
    <property type="match status" value="1"/>
</dbReference>
<dbReference type="InterPro" id="IPR050570">
    <property type="entry name" value="Cell_wall_metabolism_enzyme"/>
</dbReference>
<feature type="region of interest" description="Disordered" evidence="1">
    <location>
        <begin position="1"/>
        <end position="25"/>
    </location>
</feature>
<gene>
    <name evidence="4" type="ORF">Rhe02_24750</name>
</gene>
<dbReference type="InterPro" id="IPR011055">
    <property type="entry name" value="Dup_hybrid_motif"/>
</dbReference>
<reference evidence="4" key="1">
    <citation type="submission" date="2021-01" db="EMBL/GenBank/DDBJ databases">
        <title>Whole genome shotgun sequence of Rhizocola hellebori NBRC 109834.</title>
        <authorList>
            <person name="Komaki H."/>
            <person name="Tamura T."/>
        </authorList>
    </citation>
    <scope>NUCLEOTIDE SEQUENCE</scope>
    <source>
        <strain evidence="4">NBRC 109834</strain>
    </source>
</reference>
<sequence length="235" mass="25094">MQYRPELLRESDRYRGRRRAPTPPRSRYAAVITTAVVGAGIVAFGAGASLHDAKIDALTSDAGNIATADTLRAQAANTPSRGDKGLNSSINQAPTDVWVLPVRGYRVTSLYGQRWGKLHAGIDLGGIRLGTPINAVRDGKVILSTFDGGYGNAVRIDHGDGLVTVYGHNSKLLVKVGDVVKAGDVIALAGDTGHSFGVHCHLEIRVNDEPVNPINFFKERGVDFFLETESVYGTG</sequence>
<feature type="compositionally biased region" description="Basic and acidic residues" evidence="1">
    <location>
        <begin position="1"/>
        <end position="14"/>
    </location>
</feature>
<dbReference type="InterPro" id="IPR016047">
    <property type="entry name" value="M23ase_b-sheet_dom"/>
</dbReference>
<keyword evidence="2" id="KW-0812">Transmembrane</keyword>
<dbReference type="PANTHER" id="PTHR21666:SF270">
    <property type="entry name" value="MUREIN HYDROLASE ACTIVATOR ENVC"/>
    <property type="match status" value="1"/>
</dbReference>
<dbReference type="PANTHER" id="PTHR21666">
    <property type="entry name" value="PEPTIDASE-RELATED"/>
    <property type="match status" value="1"/>
</dbReference>
<dbReference type="RefSeq" id="WP_239123700.1">
    <property type="nucleotide sequence ID" value="NZ_BONY01000012.1"/>
</dbReference>
<organism evidence="4 5">
    <name type="scientific">Rhizocola hellebori</name>
    <dbReference type="NCBI Taxonomy" id="1392758"/>
    <lineage>
        <taxon>Bacteria</taxon>
        <taxon>Bacillati</taxon>
        <taxon>Actinomycetota</taxon>
        <taxon>Actinomycetes</taxon>
        <taxon>Micromonosporales</taxon>
        <taxon>Micromonosporaceae</taxon>
        <taxon>Rhizocola</taxon>
    </lineage>
</organism>
<keyword evidence="2" id="KW-0472">Membrane</keyword>
<evidence type="ECO:0000256" key="2">
    <source>
        <dbReference type="SAM" id="Phobius"/>
    </source>
</evidence>
<evidence type="ECO:0000259" key="3">
    <source>
        <dbReference type="Pfam" id="PF01551"/>
    </source>
</evidence>
<feature type="transmembrane region" description="Helical" evidence="2">
    <location>
        <begin position="28"/>
        <end position="50"/>
    </location>
</feature>
<dbReference type="CDD" id="cd12797">
    <property type="entry name" value="M23_peptidase"/>
    <property type="match status" value="1"/>
</dbReference>
<protein>
    <recommendedName>
        <fullName evidence="3">M23ase beta-sheet core domain-containing protein</fullName>
    </recommendedName>
</protein>
<keyword evidence="5" id="KW-1185">Reference proteome</keyword>
<feature type="domain" description="M23ase beta-sheet core" evidence="3">
    <location>
        <begin position="118"/>
        <end position="213"/>
    </location>
</feature>
<accession>A0A8J3VG18</accession>
<comment type="caution">
    <text evidence="4">The sequence shown here is derived from an EMBL/GenBank/DDBJ whole genome shotgun (WGS) entry which is preliminary data.</text>
</comment>
<dbReference type="AlphaFoldDB" id="A0A8J3VG18"/>
<dbReference type="Proteomes" id="UP000612899">
    <property type="component" value="Unassembled WGS sequence"/>
</dbReference>
<dbReference type="EMBL" id="BONY01000012">
    <property type="protein sequence ID" value="GIH04408.1"/>
    <property type="molecule type" value="Genomic_DNA"/>
</dbReference>
<dbReference type="Pfam" id="PF01551">
    <property type="entry name" value="Peptidase_M23"/>
    <property type="match status" value="1"/>
</dbReference>
<name>A0A8J3VG18_9ACTN</name>
<dbReference type="GO" id="GO:0004222">
    <property type="term" value="F:metalloendopeptidase activity"/>
    <property type="evidence" value="ECO:0007669"/>
    <property type="project" value="TreeGrafter"/>
</dbReference>